<dbReference type="AlphaFoldDB" id="Q74Z39"/>
<evidence type="ECO:0000256" key="1">
    <source>
        <dbReference type="PROSITE-ProRule" id="PRU00221"/>
    </source>
</evidence>
<organism evidence="2 3">
    <name type="scientific">Eremothecium gossypii (strain ATCC 10895 / CBS 109.51 / FGSC 9923 / NRRL Y-1056)</name>
    <name type="common">Yeast</name>
    <name type="synonym">Ashbya gossypii</name>
    <dbReference type="NCBI Taxonomy" id="284811"/>
    <lineage>
        <taxon>Eukaryota</taxon>
        <taxon>Fungi</taxon>
        <taxon>Dikarya</taxon>
        <taxon>Ascomycota</taxon>
        <taxon>Saccharomycotina</taxon>
        <taxon>Saccharomycetes</taxon>
        <taxon>Saccharomycetales</taxon>
        <taxon>Saccharomycetaceae</taxon>
        <taxon>Eremothecium</taxon>
    </lineage>
</organism>
<dbReference type="InterPro" id="IPR046351">
    <property type="entry name" value="UTP4"/>
</dbReference>
<dbReference type="GO" id="GO:0032040">
    <property type="term" value="C:small-subunit processome"/>
    <property type="evidence" value="ECO:0000318"/>
    <property type="project" value="GO_Central"/>
</dbReference>
<dbReference type="SUPFAM" id="SSF50978">
    <property type="entry name" value="WD40 repeat-like"/>
    <property type="match status" value="1"/>
</dbReference>
<evidence type="ECO:0000313" key="2">
    <source>
        <dbReference type="EMBL" id="AAS54857.2"/>
    </source>
</evidence>
<dbReference type="RefSeq" id="NP_987033.2">
    <property type="nucleotide sequence ID" value="NM_212095.2"/>
</dbReference>
<dbReference type="Pfam" id="PF00400">
    <property type="entry name" value="WD40"/>
    <property type="match status" value="2"/>
</dbReference>
<gene>
    <name evidence="2" type="ORF">AGOS_AGR367C</name>
</gene>
<dbReference type="PROSITE" id="PS50082">
    <property type="entry name" value="WD_REPEATS_2"/>
    <property type="match status" value="1"/>
</dbReference>
<dbReference type="PANTHER" id="PTHR44163">
    <property type="entry name" value="U3 SMALL NUCLEOLAR RNA-ASSOCIATED PROTEIN 4 HOMOLOG"/>
    <property type="match status" value="1"/>
</dbReference>
<dbReference type="OrthoDB" id="8883818at2759"/>
<evidence type="ECO:0000313" key="3">
    <source>
        <dbReference type="Proteomes" id="UP000000591"/>
    </source>
</evidence>
<feature type="repeat" description="WD" evidence="1">
    <location>
        <begin position="242"/>
        <end position="283"/>
    </location>
</feature>
<dbReference type="InterPro" id="IPR015943">
    <property type="entry name" value="WD40/YVTN_repeat-like_dom_sf"/>
</dbReference>
<reference evidence="2 3" key="1">
    <citation type="journal article" date="2004" name="Science">
        <title>The Ashbya gossypii genome as a tool for mapping the ancient Saccharomyces cerevisiae genome.</title>
        <authorList>
            <person name="Dietrich F.S."/>
            <person name="Voegeli S."/>
            <person name="Brachat S."/>
            <person name="Lerch A."/>
            <person name="Gates K."/>
            <person name="Steiner S."/>
            <person name="Mohr C."/>
            <person name="Pohlmann R."/>
            <person name="Luedi P."/>
            <person name="Choi S."/>
            <person name="Wing R.A."/>
            <person name="Flavier A."/>
            <person name="Gaffney T.D."/>
            <person name="Philippsen P."/>
        </authorList>
    </citation>
    <scope>NUCLEOTIDE SEQUENCE [LARGE SCALE GENOMIC DNA]</scope>
    <source>
        <strain evidence="3">ATCC 10895 / CBS 109.51 / FGSC 9923 / NRRL Y-1056</strain>
    </source>
</reference>
<dbReference type="GO" id="GO:0034455">
    <property type="term" value="C:t-UTP complex"/>
    <property type="evidence" value="ECO:0000318"/>
    <property type="project" value="GO_Central"/>
</dbReference>
<dbReference type="STRING" id="284811.Q74Z39"/>
<dbReference type="InterPro" id="IPR001680">
    <property type="entry name" value="WD40_rpt"/>
</dbReference>
<dbReference type="GO" id="GO:0030686">
    <property type="term" value="C:90S preribosome"/>
    <property type="evidence" value="ECO:0007669"/>
    <property type="project" value="InterPro"/>
</dbReference>
<dbReference type="SMART" id="SM00320">
    <property type="entry name" value="WD40"/>
    <property type="match status" value="8"/>
</dbReference>
<dbReference type="FunFam" id="2.130.10.10:FF:000896">
    <property type="entry name" value="U3 small nucleolar RNA-associated protein 4"/>
    <property type="match status" value="1"/>
</dbReference>
<protein>
    <submittedName>
        <fullName evidence="2">AGR367Cp</fullName>
    </submittedName>
</protein>
<name>Q74Z39_EREGS</name>
<keyword evidence="3" id="KW-1185">Reference proteome</keyword>
<dbReference type="GeneID" id="4623336"/>
<reference evidence="3" key="2">
    <citation type="journal article" date="2013" name="G3 (Bethesda)">
        <title>Genomes of Ashbya fungi isolated from insects reveal four mating-type loci, numerous translocations, lack of transposons, and distinct gene duplications.</title>
        <authorList>
            <person name="Dietrich F.S."/>
            <person name="Voegeli S."/>
            <person name="Kuo S."/>
            <person name="Philippsen P."/>
        </authorList>
    </citation>
    <scope>GENOME REANNOTATION</scope>
    <source>
        <strain evidence="3">ATCC 10895 / CBS 109.51 / FGSC 9923 / NRRL Y-1056</strain>
    </source>
</reference>
<dbReference type="EMBL" id="AE016820">
    <property type="protein sequence ID" value="AAS54857.2"/>
    <property type="molecule type" value="Genomic_DNA"/>
</dbReference>
<dbReference type="SUPFAM" id="SSF69322">
    <property type="entry name" value="Tricorn protease domain 2"/>
    <property type="match status" value="1"/>
</dbReference>
<dbReference type="HOGENOM" id="CLU_002392_2_1_1"/>
<dbReference type="InterPro" id="IPR036322">
    <property type="entry name" value="WD40_repeat_dom_sf"/>
</dbReference>
<dbReference type="GO" id="GO:0000462">
    <property type="term" value="P:maturation of SSU-rRNA from tricistronic rRNA transcript (SSU-rRNA, 5.8S rRNA, LSU-rRNA)"/>
    <property type="evidence" value="ECO:0000318"/>
    <property type="project" value="GO_Central"/>
</dbReference>
<dbReference type="Proteomes" id="UP000000591">
    <property type="component" value="Chromosome VII"/>
</dbReference>
<dbReference type="InParanoid" id="Q74Z39"/>
<dbReference type="OMA" id="STYITEW"/>
<dbReference type="FunCoup" id="Q74Z39">
    <property type="interactions" value="1037"/>
</dbReference>
<dbReference type="KEGG" id="ago:AGOS_AGR367C"/>
<keyword evidence="1" id="KW-0853">WD repeat</keyword>
<proteinExistence type="predicted"/>
<dbReference type="Gene3D" id="2.130.10.10">
    <property type="entry name" value="YVTN repeat-like/Quinoprotein amine dehydrogenase"/>
    <property type="match status" value="3"/>
</dbReference>
<sequence length="771" mass="86613">MVKIFHAHRIARARCLLMNVQRRHPIRSGRSLVVMTQQQVAIHRSRFVRYTPGNITALAFSHRSTEKLTPSDLRLAVGRADGSIEVWNPRDNWFQEMVVQGGRERTIEGLCWSNTPGGPLRLFSIGGSTIVTEWDLASGLPLRNYDCNAGVIWSLCVNSSNTKLAVGCDNGTVVLIDISGGRGVMEHDSILTRQDARVLALTWVGDDAVVGGCSDGRIRIWCVKEDDQNRGRLLHTMKVDKSKKESTLVWSLQYLPRTNQIVSGDSTGAVKFWDFHYATLMQTFKVHQADVLCLATDITNTKVFSAGVDRKIYQFLHSGTGSGSKWTPSANRLFHANDVRCMASYQSKGCDFLISGGVEKALVISSLSSFSDGSYRKMPVIAPFHKNVIVNQAQRLVVAWQDSTIRIWKIGEDLNTEKNYQLMAKLVLKEEQNISACAMSPNGEVLAVGWPSTTKVFHIRPTDTKYQITKLDNDFLLKTGCRLVQFVDDSNLIMCSNEDNLFYLDLEAEDDENAELLELPDIQQTKSSLKLPYINTVNHIFTNNDNQLVVSRVCGAVDIIDLATKTARPLVRLMNFVTAINFTGRNTIMLVTSENNIYEFNLASDEGVLTAWCKSNAENLPLQFTNQKDKCLGIFSDLENTKKVWLWGLSWLASLNLAVDLPVNKRRKLKKRSRDGLTIEDESSFINGNSGDEDEEDEIDIADDFFVKNQVNKSASNASMNSKDKSAFFITDKYRPIFYAEKLSKTELVIIERPAFTVPQPPAFEQPRLRF</sequence>
<dbReference type="PANTHER" id="PTHR44163:SF1">
    <property type="entry name" value="U3 SMALL NUCLEOLAR RNA-ASSOCIATED PROTEIN 4 HOMOLOG"/>
    <property type="match status" value="1"/>
</dbReference>
<dbReference type="eggNOG" id="KOG2048">
    <property type="taxonomic scope" value="Eukaryota"/>
</dbReference>
<accession>Q74Z39</accession>